<evidence type="ECO:0000313" key="3">
    <source>
        <dbReference type="Proteomes" id="UP000266298"/>
    </source>
</evidence>
<dbReference type="Proteomes" id="UP000266298">
    <property type="component" value="Unassembled WGS sequence"/>
</dbReference>
<evidence type="ECO:0000313" key="2">
    <source>
        <dbReference type="EMBL" id="RII91215.1"/>
    </source>
</evidence>
<dbReference type="AlphaFoldDB" id="A0A399NAN8"/>
<dbReference type="EMBL" id="QWEC01000548">
    <property type="protein sequence ID" value="RII91215.1"/>
    <property type="molecule type" value="Genomic_DNA"/>
</dbReference>
<evidence type="ECO:0000256" key="1">
    <source>
        <dbReference type="SAM" id="MobiDB-lite"/>
    </source>
</evidence>
<protein>
    <submittedName>
        <fullName evidence="2">Peptidase M4 family protein</fullName>
    </submittedName>
</protein>
<accession>A0A399NAN8</accession>
<feature type="region of interest" description="Disordered" evidence="1">
    <location>
        <begin position="22"/>
        <end position="48"/>
    </location>
</feature>
<proteinExistence type="predicted"/>
<gene>
    <name evidence="2" type="ORF">DZF96_16820</name>
</gene>
<sequence>MRRTILPPYLLTRLAEADPERMAAARQAARRALRDQGPLIHDRRGPGA</sequence>
<reference evidence="2 3" key="1">
    <citation type="submission" date="2018-08" db="EMBL/GenBank/DDBJ databases">
        <title>Genome Sequence of Clavibacter michiganensis Subspecies type strains, and the Atypical Peach-Colored Strains Isolated from Tomato.</title>
        <authorList>
            <person name="Osdaghi E."/>
            <person name="Portier P."/>
            <person name="Briand M."/>
            <person name="Jacques M.-A."/>
        </authorList>
    </citation>
    <scope>NUCLEOTIDE SEQUENCE [LARGE SCALE GENOMIC DNA]</scope>
    <source>
        <strain evidence="2 3">CFBP 7493</strain>
    </source>
</reference>
<comment type="caution">
    <text evidence="2">The sequence shown here is derived from an EMBL/GenBank/DDBJ whole genome shotgun (WGS) entry which is preliminary data.</text>
</comment>
<name>A0A399NAN8_9MICO</name>
<organism evidence="2 3">
    <name type="scientific">Clavibacter michiganensis</name>
    <dbReference type="NCBI Taxonomy" id="28447"/>
    <lineage>
        <taxon>Bacteria</taxon>
        <taxon>Bacillati</taxon>
        <taxon>Actinomycetota</taxon>
        <taxon>Actinomycetes</taxon>
        <taxon>Micrococcales</taxon>
        <taxon>Microbacteriaceae</taxon>
        <taxon>Clavibacter</taxon>
    </lineage>
</organism>
<feature type="non-terminal residue" evidence="2">
    <location>
        <position position="48"/>
    </location>
</feature>